<evidence type="ECO:0000313" key="3">
    <source>
        <dbReference type="WBParaSite" id="PSAMB.scaffold13221size2373.g35356.t1"/>
    </source>
</evidence>
<dbReference type="WBParaSite" id="PSAMB.scaffold13221size2373.g35356.t1">
    <property type="protein sequence ID" value="PSAMB.scaffold13221size2373.g35356.t1"/>
    <property type="gene ID" value="PSAMB.scaffold13221size2373.g35356"/>
</dbReference>
<dbReference type="InterPro" id="IPR050951">
    <property type="entry name" value="Retrovirus_Pol_polyprotein"/>
</dbReference>
<dbReference type="GO" id="GO:0015074">
    <property type="term" value="P:DNA integration"/>
    <property type="evidence" value="ECO:0007669"/>
    <property type="project" value="InterPro"/>
</dbReference>
<evidence type="ECO:0000313" key="2">
    <source>
        <dbReference type="Proteomes" id="UP000887566"/>
    </source>
</evidence>
<organism evidence="2 3">
    <name type="scientific">Plectus sambesii</name>
    <dbReference type="NCBI Taxonomy" id="2011161"/>
    <lineage>
        <taxon>Eukaryota</taxon>
        <taxon>Metazoa</taxon>
        <taxon>Ecdysozoa</taxon>
        <taxon>Nematoda</taxon>
        <taxon>Chromadorea</taxon>
        <taxon>Plectida</taxon>
        <taxon>Plectina</taxon>
        <taxon>Plectoidea</taxon>
        <taxon>Plectidae</taxon>
        <taxon>Plectus</taxon>
    </lineage>
</organism>
<keyword evidence="2" id="KW-1185">Reference proteome</keyword>
<dbReference type="InterPro" id="IPR001584">
    <property type="entry name" value="Integrase_cat-core"/>
</dbReference>
<dbReference type="InterPro" id="IPR036397">
    <property type="entry name" value="RNaseH_sf"/>
</dbReference>
<dbReference type="GO" id="GO:0003676">
    <property type="term" value="F:nucleic acid binding"/>
    <property type="evidence" value="ECO:0007669"/>
    <property type="project" value="InterPro"/>
</dbReference>
<evidence type="ECO:0000259" key="1">
    <source>
        <dbReference type="PROSITE" id="PS50994"/>
    </source>
</evidence>
<dbReference type="AlphaFoldDB" id="A0A914UYU0"/>
<dbReference type="SUPFAM" id="SSF53098">
    <property type="entry name" value="Ribonuclease H-like"/>
    <property type="match status" value="1"/>
</dbReference>
<reference evidence="3" key="1">
    <citation type="submission" date="2022-11" db="UniProtKB">
        <authorList>
            <consortium name="WormBaseParasite"/>
        </authorList>
    </citation>
    <scope>IDENTIFICATION</scope>
</reference>
<dbReference type="PROSITE" id="PS50994">
    <property type="entry name" value="INTEGRASE"/>
    <property type="match status" value="1"/>
</dbReference>
<dbReference type="InterPro" id="IPR012337">
    <property type="entry name" value="RNaseH-like_sf"/>
</dbReference>
<sequence length="115" mass="13005">MDKFCSVNGIDHRVTSAYHPQSNGLTERTNQTIKNGVDKHNEEIDDCRSEARENIVIKQSKQNTTYDAAHVACPFKVVSKVLLHSSHQLMQMAKQLEENFTGPYIIHHLTKANTA</sequence>
<proteinExistence type="predicted"/>
<feature type="domain" description="Integrase catalytic" evidence="1">
    <location>
        <begin position="1"/>
        <end position="82"/>
    </location>
</feature>
<dbReference type="Gene3D" id="3.30.420.10">
    <property type="entry name" value="Ribonuclease H-like superfamily/Ribonuclease H"/>
    <property type="match status" value="1"/>
</dbReference>
<protein>
    <submittedName>
        <fullName evidence="3">Integrase catalytic domain-containing protein</fullName>
    </submittedName>
</protein>
<accession>A0A914UYU0</accession>
<name>A0A914UYU0_9BILA</name>
<dbReference type="PANTHER" id="PTHR37984">
    <property type="entry name" value="PROTEIN CBG26694"/>
    <property type="match status" value="1"/>
</dbReference>
<dbReference type="PANTHER" id="PTHR37984:SF5">
    <property type="entry name" value="PROTEIN NYNRIN-LIKE"/>
    <property type="match status" value="1"/>
</dbReference>
<dbReference type="Proteomes" id="UP000887566">
    <property type="component" value="Unplaced"/>
</dbReference>